<reference evidence="8 9" key="2">
    <citation type="submission" date="2017-10" db="EMBL/GenBank/DDBJ databases">
        <title>Genome analyses suggest a sexual origin of heterokaryosis in a supposedly ancient asexual fungus.</title>
        <authorList>
            <person name="Corradi N."/>
            <person name="Sedzielewska K."/>
            <person name="Noel J."/>
            <person name="Charron P."/>
            <person name="Farinelli L."/>
            <person name="Marton T."/>
            <person name="Kruger M."/>
            <person name="Pelin A."/>
            <person name="Brachmann A."/>
            <person name="Corradi N."/>
        </authorList>
    </citation>
    <scope>NUCLEOTIDE SEQUENCE [LARGE SCALE GENOMIC DNA]</scope>
    <source>
        <strain evidence="8 9">A1</strain>
    </source>
</reference>
<dbReference type="PANTHER" id="PTHR10582:SF2">
    <property type="entry name" value="INACTIVE"/>
    <property type="match status" value="1"/>
</dbReference>
<evidence type="ECO:0000256" key="4">
    <source>
        <dbReference type="ARBA" id="ARBA00022989"/>
    </source>
</evidence>
<protein>
    <recommendedName>
        <fullName evidence="7">Ion transport domain-containing protein</fullName>
    </recommendedName>
</protein>
<feature type="transmembrane region" description="Helical" evidence="6">
    <location>
        <begin position="867"/>
        <end position="887"/>
    </location>
</feature>
<dbReference type="VEuPathDB" id="FungiDB:RhiirFUN_021469"/>
<dbReference type="PANTHER" id="PTHR10582">
    <property type="entry name" value="TRANSIENT RECEPTOR POTENTIAL ION CHANNEL PROTEIN"/>
    <property type="match status" value="1"/>
</dbReference>
<feature type="transmembrane region" description="Helical" evidence="6">
    <location>
        <begin position="930"/>
        <end position="954"/>
    </location>
</feature>
<feature type="transmembrane region" description="Helical" evidence="6">
    <location>
        <begin position="812"/>
        <end position="835"/>
    </location>
</feature>
<dbReference type="InterPro" id="IPR005821">
    <property type="entry name" value="Ion_trans_dom"/>
</dbReference>
<evidence type="ECO:0000256" key="5">
    <source>
        <dbReference type="ARBA" id="ARBA00023136"/>
    </source>
</evidence>
<dbReference type="GO" id="GO:0005886">
    <property type="term" value="C:plasma membrane"/>
    <property type="evidence" value="ECO:0007669"/>
    <property type="project" value="TreeGrafter"/>
</dbReference>
<keyword evidence="5 6" id="KW-0472">Membrane</keyword>
<organism evidence="8 9">
    <name type="scientific">Rhizophagus irregularis</name>
    <dbReference type="NCBI Taxonomy" id="588596"/>
    <lineage>
        <taxon>Eukaryota</taxon>
        <taxon>Fungi</taxon>
        <taxon>Fungi incertae sedis</taxon>
        <taxon>Mucoromycota</taxon>
        <taxon>Glomeromycotina</taxon>
        <taxon>Glomeromycetes</taxon>
        <taxon>Glomerales</taxon>
        <taxon>Glomeraceae</taxon>
        <taxon>Rhizophagus</taxon>
    </lineage>
</organism>
<reference evidence="8 9" key="1">
    <citation type="submission" date="2017-10" db="EMBL/GenBank/DDBJ databases">
        <title>Extensive intraspecific genome diversity in a model arbuscular mycorrhizal fungus.</title>
        <authorList>
            <person name="Chen E.C.H."/>
            <person name="Morin E."/>
            <person name="Baudet D."/>
            <person name="Noel J."/>
            <person name="Ndikumana S."/>
            <person name="Charron P."/>
            <person name="St-Onge C."/>
            <person name="Giorgi J."/>
            <person name="Grigoriev I.V."/>
            <person name="Roux C."/>
            <person name="Martin F.M."/>
            <person name="Corradi N."/>
        </authorList>
    </citation>
    <scope>NUCLEOTIDE SEQUENCE [LARGE SCALE GENOMIC DNA]</scope>
    <source>
        <strain evidence="8 9">A1</strain>
    </source>
</reference>
<comment type="caution">
    <text evidence="8">The sequence shown here is derived from an EMBL/GenBank/DDBJ whole genome shotgun (WGS) entry which is preliminary data.</text>
</comment>
<evidence type="ECO:0000256" key="6">
    <source>
        <dbReference type="SAM" id="Phobius"/>
    </source>
</evidence>
<feature type="transmembrane region" description="Helical" evidence="6">
    <location>
        <begin position="749"/>
        <end position="769"/>
    </location>
</feature>
<comment type="subcellular location">
    <subcellularLocation>
        <location evidence="1">Membrane</location>
        <topology evidence="1">Multi-pass membrane protein</topology>
    </subcellularLocation>
</comment>
<evidence type="ECO:0000313" key="9">
    <source>
        <dbReference type="Proteomes" id="UP000232688"/>
    </source>
</evidence>
<feature type="domain" description="Ion transport" evidence="7">
    <location>
        <begin position="731"/>
        <end position="965"/>
    </location>
</feature>
<dbReference type="AlphaFoldDB" id="A0A2N0R6D4"/>
<dbReference type="Proteomes" id="UP000232688">
    <property type="component" value="Unassembled WGS sequence"/>
</dbReference>
<proteinExistence type="predicted"/>
<evidence type="ECO:0000259" key="7">
    <source>
        <dbReference type="Pfam" id="PF00520"/>
    </source>
</evidence>
<keyword evidence="2 6" id="KW-0812">Transmembrane</keyword>
<dbReference type="InterPro" id="IPR024862">
    <property type="entry name" value="TRPV"/>
</dbReference>
<feature type="transmembrane region" description="Helical" evidence="6">
    <location>
        <begin position="717"/>
        <end position="737"/>
    </location>
</feature>
<keyword evidence="3" id="KW-0677">Repeat</keyword>
<gene>
    <name evidence="8" type="ORF">RhiirA1_470313</name>
</gene>
<dbReference type="GO" id="GO:0098703">
    <property type="term" value="P:calcium ion import across plasma membrane"/>
    <property type="evidence" value="ECO:0007669"/>
    <property type="project" value="TreeGrafter"/>
</dbReference>
<dbReference type="GO" id="GO:0005216">
    <property type="term" value="F:monoatomic ion channel activity"/>
    <property type="evidence" value="ECO:0007669"/>
    <property type="project" value="InterPro"/>
</dbReference>
<evidence type="ECO:0000256" key="1">
    <source>
        <dbReference type="ARBA" id="ARBA00004141"/>
    </source>
</evidence>
<name>A0A2N0R6D4_9GLOM</name>
<evidence type="ECO:0000256" key="2">
    <source>
        <dbReference type="ARBA" id="ARBA00022692"/>
    </source>
</evidence>
<accession>A0A2N0R6D4</accession>
<evidence type="ECO:0000313" key="8">
    <source>
        <dbReference type="EMBL" id="PKC58871.1"/>
    </source>
</evidence>
<feature type="transmembrane region" description="Helical" evidence="6">
    <location>
        <begin position="781"/>
        <end position="805"/>
    </location>
</feature>
<dbReference type="VEuPathDB" id="FungiDB:RhiirA1_470313"/>
<feature type="transmembrane region" description="Helical" evidence="6">
    <location>
        <begin position="841"/>
        <end position="860"/>
    </location>
</feature>
<dbReference type="Pfam" id="PF00520">
    <property type="entry name" value="Ion_trans"/>
    <property type="match status" value="1"/>
</dbReference>
<dbReference type="EMBL" id="LLXH01001450">
    <property type="protein sequence ID" value="PKC58871.1"/>
    <property type="molecule type" value="Genomic_DNA"/>
</dbReference>
<feature type="transmembrane region" description="Helical" evidence="6">
    <location>
        <begin position="131"/>
        <end position="161"/>
    </location>
</feature>
<sequence length="1072" mass="126143">MTEDLELGDKDGDNITYLAISPDGSIVVTFNPYNFSITAKSETTSKEVPHNIKDKFDKKPSNIIGWSLAVSDIVDDKNNFLVAISCMTDKDMNPEGINQKDTNKKDTNKKEYISLLRSFINDKQIRLISPYYFLIILMILNINKYFYLMFIIIPIFILFFYEYYYTRNILVTDIKQFQLSRASGGGMINLFKFSLDNRNIEDFPPINHRGGVVTFLKNPKNSLKSSATLICMDYMRIQKIKIKLNSIRKRMQFGCHKNISVPKDETYLLPENLFEKLESIKDAKCIWKYLLKSKYQEFLMIDTSNHQKINIEIYDVSNLQLVNVFYRHRGEQCLNSNDNEPGIFAISTDSRLFAYSYANNIITLYLMESGLEIVSKRFDKIYEIKFLEFIEKDKKLFIIEKDEKHNIKFHIWIISGCLNDYFSISKNDIGLSDSNILNNEHLYYTLAKANGKVVFRNKDNEDRFKVVHEIITKITKGKTFGEDDTVIDEHNKHKYKSSDLEPWNNNDYYTNGRFLNNDRRFLLIIGQNSTQVWKSKSPYFIDFNDFHNFEDSNLVYILISDNIRSEAETKFLVEDDMTTVITHAYLSKLSNHDYYGNFMDSLLFKPCFGEMKYNFPIKRFQELSVCQNTLKVYVPVTALMSTNRSNILRYKKVRHEELHNFYMVPIPYFTTHNSKVEKVESSKKTYFSPFLQIKKNETFFNIPAMEAAINSRWTQAMTYWMIPLGFYVAFLVIFDIISQYYLNDNRYLLKNYAFIFVIFYYFGAYLLAIEIMQIKKYGIKYITLFNVFDIGSIICAIIVTTMILANSIIKKYSINIATISTEVIIGLISTTTLILWIEMLLLFRLFSVIAINIFIFGNIFKKIIPFFIFMIILIIGFGYTIYIFFAYSSINTEKDLTSTNHDKPPNTTWDAILSMYYLNTENLNDYSHYWLFKLLVFIANVVIVLVLLNMILALMNDTFNKAKEDGSLGLMMYRTELIDDFERLDKPSFYNSPYICYLQDPNLMKRWIEKSQKLRESKLYSWFDESVDKNSVSKENRTYYDKVNFTSWYELISGSKNQNPFTTPKDHETLWF</sequence>
<keyword evidence="4 6" id="KW-1133">Transmembrane helix</keyword>
<evidence type="ECO:0000256" key="3">
    <source>
        <dbReference type="ARBA" id="ARBA00022737"/>
    </source>
</evidence>